<gene>
    <name evidence="1" type="ORF">C3K47_11395</name>
</gene>
<name>A0A2S5A1B0_9SPHI</name>
<dbReference type="EMBL" id="PQVF01000007">
    <property type="protein sequence ID" value="POY36345.1"/>
    <property type="molecule type" value="Genomic_DNA"/>
</dbReference>
<keyword evidence="2" id="KW-1185">Reference proteome</keyword>
<dbReference type="InterPro" id="IPR011250">
    <property type="entry name" value="OMP/PagP_B-barrel"/>
</dbReference>
<dbReference type="AlphaFoldDB" id="A0A2S5A1B0"/>
<dbReference type="SUPFAM" id="SSF56925">
    <property type="entry name" value="OMPA-like"/>
    <property type="match status" value="1"/>
</dbReference>
<protein>
    <recommendedName>
        <fullName evidence="3">Outer membrane protein beta-barrel domain-containing protein</fullName>
    </recommendedName>
</protein>
<evidence type="ECO:0008006" key="3">
    <source>
        <dbReference type="Google" id="ProtNLM"/>
    </source>
</evidence>
<reference evidence="1 2" key="1">
    <citation type="submission" date="2018-01" db="EMBL/GenBank/DDBJ databases">
        <authorList>
            <person name="Gaut B.S."/>
            <person name="Morton B.R."/>
            <person name="Clegg M.T."/>
            <person name="Duvall M.R."/>
        </authorList>
    </citation>
    <scope>NUCLEOTIDE SEQUENCE [LARGE SCALE GENOMIC DNA]</scope>
    <source>
        <strain evidence="1 2">HR-AV</strain>
    </source>
</reference>
<evidence type="ECO:0000313" key="2">
    <source>
        <dbReference type="Proteomes" id="UP000236893"/>
    </source>
</evidence>
<comment type="caution">
    <text evidence="1">The sequence shown here is derived from an EMBL/GenBank/DDBJ whole genome shotgun (WGS) entry which is preliminary data.</text>
</comment>
<organism evidence="1 2">
    <name type="scientific">Solitalea longa</name>
    <dbReference type="NCBI Taxonomy" id="2079460"/>
    <lineage>
        <taxon>Bacteria</taxon>
        <taxon>Pseudomonadati</taxon>
        <taxon>Bacteroidota</taxon>
        <taxon>Sphingobacteriia</taxon>
        <taxon>Sphingobacteriales</taxon>
        <taxon>Sphingobacteriaceae</taxon>
        <taxon>Solitalea</taxon>
    </lineage>
</organism>
<evidence type="ECO:0000313" key="1">
    <source>
        <dbReference type="EMBL" id="POY36345.1"/>
    </source>
</evidence>
<proteinExistence type="predicted"/>
<accession>A0A2S5A1B0</accession>
<sequence>MQGSAAIGTFPDITVDENPGDIFSHLRWGAMLYLEATNNKWTISSDVLFMKLGKHLTATDRINSGEVIFKQLGGEVAVLRKFAPWFDAGVGIQYNSINAEITLNLNPPLNNQSGTKEHTETWVDPLLIARATFPLSSKWFTQFRASIGGSGEGSNLVWQLQGYATYLMGKHTSTTFGYRFISIDYDKGSGADRFMYDVNTFGPVLKFGYRF</sequence>
<dbReference type="Proteomes" id="UP000236893">
    <property type="component" value="Unassembled WGS sequence"/>
</dbReference>